<gene>
    <name evidence="10" type="ORF">DYU11_17130</name>
</gene>
<sequence>MQPQRVASVPHDIVGGGKMGELIRAMDWAKTPVGPMETWPLSLRIIVQFMMDTSFGMYLAWGPELIQIYNDSYRPILGNEKHPNALGSSARDTFPEVWDWLEPIFDGVMQGQAYGAEDLLIPLNRNGYLEDCYFTFSYTPLRDETGQVRGILVPVTETTKVVLARRQQEQQKQQLQTLLMQAPVAIAIFRGPEYRIELANDAHLKIWGRTADEVIGKPLFDALPEAKGQGYEELLANVMTTGEPFYANELYADLIRNGATETVYFNFVYQPLREPDGTISGVIVVANEITEQVEARKKQEENENRLRIALDSAELGTWDYDPQTDVILCDERTVTLFGFQPGDQINLQMALNAIVEPDRQRVTDAILDALSPGSDGYYNLEYSLVNYHDGSLRTIRAMGKAFFDKQGVAYRFTGTALDITESKKAESTLRESETRFRTVADTAPVMIWMSDADNLFNFFNKGWLEFTGRTMEQELGNGWTEGIHPDDFDRCLHTYATSFEARQEFYMEYRLRQHTGQYRWVSNSGSPRFSPDGLFEGFIGASMDIHEQKQALEALAISEARFRQLADSMPQIVWTARPDGYLDYFNQRWYEFTGIDKGYGDAGWTFILHPDDVQPCLNHWHRCLESGAPYRFEFRLRDRHNNGAYRWFLTLATPIRDQTADGQPGDITKWFGTCTDIDDQKRLAELLEERVSERTQELSAANVNLERSNFDLMQFASVASHDLKEPLRKIQAFGNILQTTASPKLSATELNYFDRIIGAANRMQNLVEDVLNLSKLSHQEMEFDCINLSDVISRITDDLEVLIQEKDAQVRIGTLPAMKANLGQMHQLFQNLITNALKFNHSATPVVSIEQIATPANMPLAVHLSSDQYVCVRVADNGIGFDEAYSEKIFGIFQRLHGTKFGGTGIGLAICKKIVENHHGHIWAEGKPNEGASFYVALPVRQVQQV</sequence>
<dbReference type="SMART" id="SM00387">
    <property type="entry name" value="HATPase_c"/>
    <property type="match status" value="1"/>
</dbReference>
<keyword evidence="3" id="KW-0597">Phosphoprotein</keyword>
<dbReference type="PROSITE" id="PS50113">
    <property type="entry name" value="PAC"/>
    <property type="match status" value="4"/>
</dbReference>
<dbReference type="FunFam" id="3.30.565.10:FF:000006">
    <property type="entry name" value="Sensor histidine kinase WalK"/>
    <property type="match status" value="1"/>
</dbReference>
<dbReference type="Gene3D" id="1.10.287.130">
    <property type="match status" value="1"/>
</dbReference>
<feature type="domain" description="PAC" evidence="9">
    <location>
        <begin position="505"/>
        <end position="557"/>
    </location>
</feature>
<dbReference type="InterPro" id="IPR000014">
    <property type="entry name" value="PAS"/>
</dbReference>
<dbReference type="CDD" id="cd00082">
    <property type="entry name" value="HisKA"/>
    <property type="match status" value="1"/>
</dbReference>
<keyword evidence="4" id="KW-0808">Transferase</keyword>
<dbReference type="EC" id="2.7.13.3" evidence="2"/>
<dbReference type="SUPFAM" id="SSF47384">
    <property type="entry name" value="Homodimeric domain of signal transducing histidine kinase"/>
    <property type="match status" value="1"/>
</dbReference>
<organism evidence="10 11">
    <name type="scientific">Fibrisoma montanum</name>
    <dbReference type="NCBI Taxonomy" id="2305895"/>
    <lineage>
        <taxon>Bacteria</taxon>
        <taxon>Pseudomonadati</taxon>
        <taxon>Bacteroidota</taxon>
        <taxon>Cytophagia</taxon>
        <taxon>Cytophagales</taxon>
        <taxon>Spirosomataceae</taxon>
        <taxon>Fibrisoma</taxon>
    </lineage>
</organism>
<dbReference type="InterPro" id="IPR004358">
    <property type="entry name" value="Sig_transdc_His_kin-like_C"/>
</dbReference>
<dbReference type="InterPro" id="IPR003594">
    <property type="entry name" value="HATPase_dom"/>
</dbReference>
<dbReference type="InterPro" id="IPR003661">
    <property type="entry name" value="HisK_dim/P_dom"/>
</dbReference>
<feature type="domain" description="PAS" evidence="8">
    <location>
        <begin position="302"/>
        <end position="373"/>
    </location>
</feature>
<dbReference type="SMART" id="SM00086">
    <property type="entry name" value="PAC"/>
    <property type="match status" value="4"/>
</dbReference>
<dbReference type="InterPro" id="IPR036097">
    <property type="entry name" value="HisK_dim/P_sf"/>
</dbReference>
<dbReference type="RefSeq" id="WP_119668942.1">
    <property type="nucleotide sequence ID" value="NZ_QXED01000005.1"/>
</dbReference>
<evidence type="ECO:0000259" key="9">
    <source>
        <dbReference type="PROSITE" id="PS50113"/>
    </source>
</evidence>
<dbReference type="SMART" id="SM00091">
    <property type="entry name" value="PAS"/>
    <property type="match status" value="4"/>
</dbReference>
<dbReference type="Pfam" id="PF00512">
    <property type="entry name" value="HisKA"/>
    <property type="match status" value="1"/>
</dbReference>
<comment type="catalytic activity">
    <reaction evidence="1">
        <text>ATP + protein L-histidine = ADP + protein N-phospho-L-histidine.</text>
        <dbReference type="EC" id="2.7.13.3"/>
    </reaction>
</comment>
<dbReference type="InterPro" id="IPR005467">
    <property type="entry name" value="His_kinase_dom"/>
</dbReference>
<dbReference type="InterPro" id="IPR001610">
    <property type="entry name" value="PAC"/>
</dbReference>
<keyword evidence="11" id="KW-1185">Reference proteome</keyword>
<protein>
    <recommendedName>
        <fullName evidence="2">histidine kinase</fullName>
        <ecNumber evidence="2">2.7.13.3</ecNumber>
    </recommendedName>
</protein>
<feature type="domain" description="PAC" evidence="9">
    <location>
        <begin position="378"/>
        <end position="431"/>
    </location>
</feature>
<dbReference type="OrthoDB" id="9766459at2"/>
<dbReference type="CDD" id="cd00130">
    <property type="entry name" value="PAS"/>
    <property type="match status" value="4"/>
</dbReference>
<dbReference type="InterPro" id="IPR052162">
    <property type="entry name" value="Sensor_kinase/Photoreceptor"/>
</dbReference>
<evidence type="ECO:0000259" key="8">
    <source>
        <dbReference type="PROSITE" id="PS50112"/>
    </source>
</evidence>
<name>A0A418M5N3_9BACT</name>
<dbReference type="EMBL" id="QXED01000005">
    <property type="protein sequence ID" value="RIV21151.1"/>
    <property type="molecule type" value="Genomic_DNA"/>
</dbReference>
<dbReference type="PANTHER" id="PTHR43304:SF1">
    <property type="entry name" value="PAC DOMAIN-CONTAINING PROTEIN"/>
    <property type="match status" value="1"/>
</dbReference>
<comment type="caution">
    <text evidence="10">The sequence shown here is derived from an EMBL/GenBank/DDBJ whole genome shotgun (WGS) entry which is preliminary data.</text>
</comment>
<evidence type="ECO:0000256" key="3">
    <source>
        <dbReference type="ARBA" id="ARBA00022553"/>
    </source>
</evidence>
<reference evidence="10 11" key="1">
    <citation type="submission" date="2018-08" db="EMBL/GenBank/DDBJ databases">
        <title>Fibrisoma montanum sp. nov., isolated from Danxia mountain soil.</title>
        <authorList>
            <person name="Huang Y."/>
        </authorList>
    </citation>
    <scope>NUCLEOTIDE SEQUENCE [LARGE SCALE GENOMIC DNA]</scope>
    <source>
        <strain evidence="10 11">HYT19</strain>
    </source>
</reference>
<feature type="domain" description="Histidine kinase" evidence="7">
    <location>
        <begin position="718"/>
        <end position="942"/>
    </location>
</feature>
<evidence type="ECO:0000256" key="6">
    <source>
        <dbReference type="SAM" id="Coils"/>
    </source>
</evidence>
<dbReference type="Pfam" id="PF08448">
    <property type="entry name" value="PAS_4"/>
    <property type="match status" value="1"/>
</dbReference>
<evidence type="ECO:0000256" key="1">
    <source>
        <dbReference type="ARBA" id="ARBA00000085"/>
    </source>
</evidence>
<dbReference type="NCBIfam" id="TIGR00229">
    <property type="entry name" value="sensory_box"/>
    <property type="match status" value="4"/>
</dbReference>
<evidence type="ECO:0000313" key="11">
    <source>
        <dbReference type="Proteomes" id="UP000283523"/>
    </source>
</evidence>
<dbReference type="PRINTS" id="PR00344">
    <property type="entry name" value="BCTRLSENSOR"/>
</dbReference>
<evidence type="ECO:0000256" key="2">
    <source>
        <dbReference type="ARBA" id="ARBA00012438"/>
    </source>
</evidence>
<dbReference type="Gene3D" id="3.30.565.10">
    <property type="entry name" value="Histidine kinase-like ATPase, C-terminal domain"/>
    <property type="match status" value="1"/>
</dbReference>
<dbReference type="Proteomes" id="UP000283523">
    <property type="component" value="Unassembled WGS sequence"/>
</dbReference>
<feature type="coiled-coil region" evidence="6">
    <location>
        <begin position="677"/>
        <end position="704"/>
    </location>
</feature>
<dbReference type="Gene3D" id="3.30.450.20">
    <property type="entry name" value="PAS domain"/>
    <property type="match status" value="5"/>
</dbReference>
<dbReference type="InterPro" id="IPR000700">
    <property type="entry name" value="PAS-assoc_C"/>
</dbReference>
<feature type="domain" description="PAC" evidence="9">
    <location>
        <begin position="246"/>
        <end position="301"/>
    </location>
</feature>
<dbReference type="Gene3D" id="2.10.70.100">
    <property type="match status" value="1"/>
</dbReference>
<evidence type="ECO:0000256" key="4">
    <source>
        <dbReference type="ARBA" id="ARBA00022679"/>
    </source>
</evidence>
<dbReference type="InterPro" id="IPR036890">
    <property type="entry name" value="HATPase_C_sf"/>
</dbReference>
<dbReference type="GO" id="GO:0000155">
    <property type="term" value="F:phosphorelay sensor kinase activity"/>
    <property type="evidence" value="ECO:0007669"/>
    <property type="project" value="InterPro"/>
</dbReference>
<dbReference type="SUPFAM" id="SSF55785">
    <property type="entry name" value="PYP-like sensor domain (PAS domain)"/>
    <property type="match status" value="4"/>
</dbReference>
<dbReference type="SUPFAM" id="SSF55874">
    <property type="entry name" value="ATPase domain of HSP90 chaperone/DNA topoisomerase II/histidine kinase"/>
    <property type="match status" value="1"/>
</dbReference>
<keyword evidence="5 10" id="KW-0418">Kinase</keyword>
<evidence type="ECO:0000256" key="5">
    <source>
        <dbReference type="ARBA" id="ARBA00022777"/>
    </source>
</evidence>
<feature type="domain" description="PAC" evidence="9">
    <location>
        <begin position="630"/>
        <end position="689"/>
    </location>
</feature>
<dbReference type="Pfam" id="PF08447">
    <property type="entry name" value="PAS_3"/>
    <property type="match status" value="3"/>
</dbReference>
<dbReference type="FunFam" id="3.30.450.20:FF:000099">
    <property type="entry name" value="Sensory box sensor histidine kinase"/>
    <property type="match status" value="2"/>
</dbReference>
<dbReference type="InterPro" id="IPR013656">
    <property type="entry name" value="PAS_4"/>
</dbReference>
<evidence type="ECO:0000259" key="7">
    <source>
        <dbReference type="PROSITE" id="PS50109"/>
    </source>
</evidence>
<proteinExistence type="predicted"/>
<dbReference type="PROSITE" id="PS50112">
    <property type="entry name" value="PAS"/>
    <property type="match status" value="2"/>
</dbReference>
<dbReference type="InterPro" id="IPR035965">
    <property type="entry name" value="PAS-like_dom_sf"/>
</dbReference>
<dbReference type="PROSITE" id="PS50109">
    <property type="entry name" value="HIS_KIN"/>
    <property type="match status" value="1"/>
</dbReference>
<dbReference type="InterPro" id="IPR013655">
    <property type="entry name" value="PAS_fold_3"/>
</dbReference>
<dbReference type="Pfam" id="PF02518">
    <property type="entry name" value="HATPase_c"/>
    <property type="match status" value="1"/>
</dbReference>
<dbReference type="PANTHER" id="PTHR43304">
    <property type="entry name" value="PHYTOCHROME-LIKE PROTEIN CPH1"/>
    <property type="match status" value="1"/>
</dbReference>
<keyword evidence="6" id="KW-0175">Coiled coil</keyword>
<dbReference type="AlphaFoldDB" id="A0A418M5N3"/>
<dbReference type="SMART" id="SM00388">
    <property type="entry name" value="HisKA"/>
    <property type="match status" value="1"/>
</dbReference>
<accession>A0A418M5N3</accession>
<evidence type="ECO:0000313" key="10">
    <source>
        <dbReference type="EMBL" id="RIV21151.1"/>
    </source>
</evidence>
<feature type="domain" description="PAS" evidence="8">
    <location>
        <begin position="432"/>
        <end position="502"/>
    </location>
</feature>